<evidence type="ECO:0000256" key="3">
    <source>
        <dbReference type="ARBA" id="ARBA00012196"/>
    </source>
</evidence>
<evidence type="ECO:0000256" key="7">
    <source>
        <dbReference type="ARBA" id="ARBA00023277"/>
    </source>
</evidence>
<dbReference type="InterPro" id="IPR045130">
    <property type="entry name" value="OFUT2-like"/>
</dbReference>
<evidence type="ECO:0000313" key="15">
    <source>
        <dbReference type="Proteomes" id="UP000694865"/>
    </source>
</evidence>
<feature type="compositionally biased region" description="Acidic residues" evidence="13">
    <location>
        <begin position="193"/>
        <end position="203"/>
    </location>
</feature>
<dbReference type="Pfam" id="PF10250">
    <property type="entry name" value="O-FucT"/>
    <property type="match status" value="1"/>
</dbReference>
<keyword evidence="14" id="KW-1133">Transmembrane helix</keyword>
<feature type="compositionally biased region" description="Basic and acidic residues" evidence="13">
    <location>
        <begin position="156"/>
        <end position="170"/>
    </location>
</feature>
<dbReference type="CDD" id="cd11296">
    <property type="entry name" value="O-FucT_like"/>
    <property type="match status" value="1"/>
</dbReference>
<keyword evidence="14" id="KW-0472">Membrane</keyword>
<feature type="transmembrane region" description="Helical" evidence="14">
    <location>
        <begin position="21"/>
        <end position="41"/>
    </location>
</feature>
<dbReference type="PANTHER" id="PTHR13398">
    <property type="entry name" value="GDP-FUCOSE PROTEIN O-FUCOSYLTRANSFERASE 2"/>
    <property type="match status" value="1"/>
</dbReference>
<evidence type="ECO:0000256" key="9">
    <source>
        <dbReference type="ARBA" id="ARBA00026232"/>
    </source>
</evidence>
<dbReference type="PANTHER" id="PTHR13398:SF0">
    <property type="entry name" value="GDP-FUCOSE PROTEIN O-FUCOSYLTRANSFERASE 2"/>
    <property type="match status" value="1"/>
</dbReference>
<evidence type="ECO:0000256" key="6">
    <source>
        <dbReference type="ARBA" id="ARBA00023253"/>
    </source>
</evidence>
<comment type="pathway">
    <text evidence="2">Protein modification; protein glycosylation.</text>
</comment>
<proteinExistence type="inferred from homology"/>
<keyword evidence="15" id="KW-1185">Reference proteome</keyword>
<evidence type="ECO:0000313" key="16">
    <source>
        <dbReference type="RefSeq" id="XP_002740830.2"/>
    </source>
</evidence>
<evidence type="ECO:0000256" key="8">
    <source>
        <dbReference type="ARBA" id="ARBA00025803"/>
    </source>
</evidence>
<dbReference type="InterPro" id="IPR019378">
    <property type="entry name" value="GDP-Fuc_O-FucTrfase"/>
</dbReference>
<evidence type="ECO:0000256" key="13">
    <source>
        <dbReference type="SAM" id="MobiDB-lite"/>
    </source>
</evidence>
<comment type="subcellular location">
    <subcellularLocation>
        <location evidence="1">Endoplasmic reticulum</location>
    </subcellularLocation>
</comment>
<organism evidence="15 16">
    <name type="scientific">Saccoglossus kowalevskii</name>
    <name type="common">Acorn worm</name>
    <dbReference type="NCBI Taxonomy" id="10224"/>
    <lineage>
        <taxon>Eukaryota</taxon>
        <taxon>Metazoa</taxon>
        <taxon>Hemichordata</taxon>
        <taxon>Enteropneusta</taxon>
        <taxon>Harrimaniidae</taxon>
        <taxon>Saccoglossus</taxon>
    </lineage>
</organism>
<evidence type="ECO:0000256" key="14">
    <source>
        <dbReference type="SAM" id="Phobius"/>
    </source>
</evidence>
<keyword evidence="6" id="KW-0294">Fucose metabolism</keyword>
<evidence type="ECO:0000256" key="1">
    <source>
        <dbReference type="ARBA" id="ARBA00004240"/>
    </source>
</evidence>
<comment type="similarity">
    <text evidence="8">Belongs to the glycosyltransferase 68 family.</text>
</comment>
<dbReference type="RefSeq" id="XP_002740830.2">
    <property type="nucleotide sequence ID" value="XM_002740784.2"/>
</dbReference>
<evidence type="ECO:0000256" key="11">
    <source>
        <dbReference type="ARBA" id="ARBA00047273"/>
    </source>
</evidence>
<evidence type="ECO:0000256" key="12">
    <source>
        <dbReference type="ARBA" id="ARBA00048647"/>
    </source>
</evidence>
<keyword evidence="14" id="KW-0812">Transmembrane</keyword>
<dbReference type="Gene3D" id="3.40.50.11350">
    <property type="match status" value="1"/>
</dbReference>
<dbReference type="GeneID" id="100368304"/>
<comment type="catalytic activity">
    <reaction evidence="11">
        <text>L-threonyl-[protein] + GDP-beta-L-fucose = 3-O-(alpha-L-fucosyl)-L-threonyl-[protein] + GDP + H(+)</text>
        <dbReference type="Rhea" id="RHEA:70491"/>
        <dbReference type="Rhea" id="RHEA-COMP:11060"/>
        <dbReference type="Rhea" id="RHEA-COMP:17915"/>
        <dbReference type="ChEBI" id="CHEBI:15378"/>
        <dbReference type="ChEBI" id="CHEBI:30013"/>
        <dbReference type="ChEBI" id="CHEBI:57273"/>
        <dbReference type="ChEBI" id="CHEBI:58189"/>
        <dbReference type="ChEBI" id="CHEBI:189631"/>
        <dbReference type="EC" id="2.4.1.221"/>
    </reaction>
    <physiologicalReaction direction="left-to-right" evidence="11">
        <dbReference type="Rhea" id="RHEA:70492"/>
    </physiologicalReaction>
</comment>
<feature type="compositionally biased region" description="Acidic residues" evidence="13">
    <location>
        <begin position="259"/>
        <end position="268"/>
    </location>
</feature>
<protein>
    <recommendedName>
        <fullName evidence="9">GDP-fucose protein O-fucosyltransferase 2</fullName>
        <ecNumber evidence="3">2.4.1.221</ecNumber>
    </recommendedName>
    <alternativeName>
        <fullName evidence="10">Peptide-O-fucosyltransferase 2</fullName>
    </alternativeName>
</protein>
<dbReference type="EC" id="2.4.1.221" evidence="3"/>
<evidence type="ECO:0000256" key="4">
    <source>
        <dbReference type="ARBA" id="ARBA00022679"/>
    </source>
</evidence>
<evidence type="ECO:0000256" key="5">
    <source>
        <dbReference type="ARBA" id="ARBA00022824"/>
    </source>
</evidence>
<name>A0ABM0GZG8_SACKO</name>
<evidence type="ECO:0000256" key="10">
    <source>
        <dbReference type="ARBA" id="ARBA00033083"/>
    </source>
</evidence>
<comment type="catalytic activity">
    <reaction evidence="12">
        <text>L-seryl-[protein] + GDP-beta-L-fucose = 3-O-(alpha-L-fucosyl)-L-seryl-[protein] + GDP + H(+)</text>
        <dbReference type="Rhea" id="RHEA:63644"/>
        <dbReference type="Rhea" id="RHEA-COMP:9863"/>
        <dbReference type="Rhea" id="RHEA-COMP:17914"/>
        <dbReference type="ChEBI" id="CHEBI:15378"/>
        <dbReference type="ChEBI" id="CHEBI:29999"/>
        <dbReference type="ChEBI" id="CHEBI:57273"/>
        <dbReference type="ChEBI" id="CHEBI:58189"/>
        <dbReference type="ChEBI" id="CHEBI:189632"/>
        <dbReference type="EC" id="2.4.1.221"/>
    </reaction>
    <physiologicalReaction direction="left-to-right" evidence="12">
        <dbReference type="Rhea" id="RHEA:63645"/>
    </physiologicalReaction>
</comment>
<evidence type="ECO:0000256" key="2">
    <source>
        <dbReference type="ARBA" id="ARBA00004922"/>
    </source>
</evidence>
<keyword evidence="7" id="KW-0119">Carbohydrate metabolism</keyword>
<gene>
    <name evidence="16" type="primary">LOC100368304</name>
</gene>
<keyword evidence="4" id="KW-0808">Transferase</keyword>
<accession>A0ABM0GZG8</accession>
<sequence length="702" mass="80481">MSSMRLPMRLARRTMALTVRVLLGIVAIAGITTIILQMYLLNEKYVTELSVKNLQIQGSFDSATDERNYPDNNVNINAVPADFQWKTETTIKVPEVRKWLHEFEEETRTDDYEDYKLANMTTPPDDQINAWFAATGTTKDPALDESITLPTIKPSQSRDSDGDVTEKDYARSATQDRQGLMAMIENMALEEKQIDDDHEDDNVDDTKDSVPATEPPDTDNDYSHDEEILTSPMPVSSKHVTQKQFSEMHVTFGATEPPAEVDDTVDESNTEKETSVSDWADESQQPILSSSNSESDDSTAELYEWSDGSETNIAPMVAPNEDAQSRPDYILPVFRGIGQGPNNQYLAFKAIVLYALIHKKTIVLPPFFNHHRITEDDVRTFNETFNVNLLKSFVPIASLEQFKKDCNSRVDAVLYTKPCISSKNCYFDSLYRTMIPVFEILAGVQFPTKVESHRRRVMPIIMLPDKPPMFSQNSISDYLLATKDVFRTDTKCTAMFYPFPFMKLMMNAHQNNIFEMVESHLSRAMYIRKMADLVIRSVLQNMRYLAVHWRLNYEFKIVWCGRRLECRWGCQYIYKRNSSEEIVRTFEGLMEAFNLSAIYFAAPQMQNHKIWDNIKGRIPNAFNSTDVINNLANLYVPEMKKPLKDDNYILSLIEQEICYRSSLFVGTAISSWTYMVEQDRLGKGTVLMPDIFGDPVSYGKCR</sequence>
<feature type="region of interest" description="Disordered" evidence="13">
    <location>
        <begin position="192"/>
        <end position="301"/>
    </location>
</feature>
<keyword evidence="5" id="KW-0256">Endoplasmic reticulum</keyword>
<feature type="region of interest" description="Disordered" evidence="13">
    <location>
        <begin position="142"/>
        <end position="177"/>
    </location>
</feature>
<dbReference type="Proteomes" id="UP000694865">
    <property type="component" value="Unplaced"/>
</dbReference>
<reference evidence="16" key="1">
    <citation type="submission" date="2025-08" db="UniProtKB">
        <authorList>
            <consortium name="RefSeq"/>
        </authorList>
    </citation>
    <scope>IDENTIFICATION</scope>
    <source>
        <tissue evidence="16">Testes</tissue>
    </source>
</reference>